<keyword evidence="2" id="KW-1185">Reference proteome</keyword>
<sequence>MTPELYEQCKYAMHVVVPDGRVLRGGRASLYILHTLGYRRIATILRLWPLSWCVDLGYSLVARNRYLFARWFAKCPKS</sequence>
<comment type="caution">
    <text evidence="1">The sequence shown here is derived from an EMBL/GenBank/DDBJ whole genome shotgun (WGS) entry which is preliminary data.</text>
</comment>
<evidence type="ECO:0000313" key="2">
    <source>
        <dbReference type="Proteomes" id="UP000019141"/>
    </source>
</evidence>
<dbReference type="GO" id="GO:0015035">
    <property type="term" value="F:protein-disulfide reductase activity"/>
    <property type="evidence" value="ECO:0007669"/>
    <property type="project" value="InterPro"/>
</dbReference>
<organism evidence="1 2">
    <name type="scientific">Entotheonella factor</name>
    <dbReference type="NCBI Taxonomy" id="1429438"/>
    <lineage>
        <taxon>Bacteria</taxon>
        <taxon>Pseudomonadati</taxon>
        <taxon>Nitrospinota/Tectimicrobiota group</taxon>
        <taxon>Candidatus Tectimicrobiota</taxon>
        <taxon>Candidatus Entotheonellia</taxon>
        <taxon>Candidatus Entotheonellales</taxon>
        <taxon>Candidatus Entotheonellaceae</taxon>
        <taxon>Candidatus Entotheonella</taxon>
    </lineage>
</organism>
<dbReference type="EMBL" id="AZHW01000845">
    <property type="protein sequence ID" value="ETW96013.1"/>
    <property type="molecule type" value="Genomic_DNA"/>
</dbReference>
<name>W4LD51_ENTF1</name>
<gene>
    <name evidence="1" type="ORF">ETSY1_28245</name>
</gene>
<accession>W4LD51</accession>
<proteinExistence type="predicted"/>
<reference evidence="1 2" key="1">
    <citation type="journal article" date="2014" name="Nature">
        <title>An environmental bacterial taxon with a large and distinct metabolic repertoire.</title>
        <authorList>
            <person name="Wilson M.C."/>
            <person name="Mori T."/>
            <person name="Ruckert C."/>
            <person name="Uria A.R."/>
            <person name="Helf M.J."/>
            <person name="Takada K."/>
            <person name="Gernert C."/>
            <person name="Steffens U.A."/>
            <person name="Heycke N."/>
            <person name="Schmitt S."/>
            <person name="Rinke C."/>
            <person name="Helfrich E.J."/>
            <person name="Brachmann A.O."/>
            <person name="Gurgui C."/>
            <person name="Wakimoto T."/>
            <person name="Kracht M."/>
            <person name="Crusemann M."/>
            <person name="Hentschel U."/>
            <person name="Abe I."/>
            <person name="Matsunaga S."/>
            <person name="Kalinowski J."/>
            <person name="Takeyama H."/>
            <person name="Piel J."/>
        </authorList>
    </citation>
    <scope>NUCLEOTIDE SEQUENCE [LARGE SCALE GENOMIC DNA]</scope>
    <source>
        <strain evidence="2">TSY1</strain>
    </source>
</reference>
<protein>
    <recommendedName>
        <fullName evidence="3">DUF393 domain-containing protein</fullName>
    </recommendedName>
</protein>
<dbReference type="HOGENOM" id="CLU_2631598_0_0_7"/>
<dbReference type="Proteomes" id="UP000019141">
    <property type="component" value="Unassembled WGS sequence"/>
</dbReference>
<evidence type="ECO:0008006" key="3">
    <source>
        <dbReference type="Google" id="ProtNLM"/>
    </source>
</evidence>
<dbReference type="InterPro" id="IPR007263">
    <property type="entry name" value="DCC1-like"/>
</dbReference>
<dbReference type="AlphaFoldDB" id="W4LD51"/>
<dbReference type="Pfam" id="PF04134">
    <property type="entry name" value="DCC1-like"/>
    <property type="match status" value="1"/>
</dbReference>
<evidence type="ECO:0000313" key="1">
    <source>
        <dbReference type="EMBL" id="ETW96013.1"/>
    </source>
</evidence>